<dbReference type="Proteomes" id="UP000654401">
    <property type="component" value="Unassembled WGS sequence"/>
</dbReference>
<gene>
    <name evidence="1" type="ORF">H8D24_07820</name>
</gene>
<accession>A0A8J6P5K3</accession>
<dbReference type="Gene3D" id="3.30.310.70">
    <property type="entry name" value="TT1751-like domain"/>
    <property type="match status" value="1"/>
</dbReference>
<dbReference type="SUPFAM" id="SSF103247">
    <property type="entry name" value="TT1751-like"/>
    <property type="match status" value="1"/>
</dbReference>
<reference evidence="1 2" key="1">
    <citation type="submission" date="2020-08" db="EMBL/GenBank/DDBJ databases">
        <title>Bridging the membrane lipid divide: bacteria of the FCB group superphylum have the potential to synthesize archaeal ether lipids.</title>
        <authorList>
            <person name="Villanueva L."/>
            <person name="Von Meijenfeldt F.A.B."/>
            <person name="Westbye A.B."/>
            <person name="Yadav S."/>
            <person name="Hopmans E.C."/>
            <person name="Dutilh B.E."/>
            <person name="Sinninghe Damste J.S."/>
        </authorList>
    </citation>
    <scope>NUCLEOTIDE SEQUENCE [LARGE SCALE GENOMIC DNA]</scope>
    <source>
        <strain evidence="1">NIOZ-UU100</strain>
    </source>
</reference>
<dbReference type="InterPro" id="IPR035923">
    <property type="entry name" value="TT1751-like_sf"/>
</dbReference>
<name>A0A8J6P5K3_9GAMM</name>
<organism evidence="1 2">
    <name type="scientific">Candidatus Thiopontia autotrophica</name>
    <dbReference type="NCBI Taxonomy" id="2841688"/>
    <lineage>
        <taxon>Bacteria</taxon>
        <taxon>Pseudomonadati</taxon>
        <taxon>Pseudomonadota</taxon>
        <taxon>Gammaproteobacteria</taxon>
        <taxon>Candidatus Thiopontia</taxon>
    </lineage>
</organism>
<proteinExistence type="predicted"/>
<dbReference type="EMBL" id="JACNFK010000038">
    <property type="protein sequence ID" value="MBC8520295.1"/>
    <property type="molecule type" value="Genomic_DNA"/>
</dbReference>
<dbReference type="AlphaFoldDB" id="A0A8J6P5K3"/>
<protein>
    <submittedName>
        <fullName evidence="1">DUF302 domain-containing protein</fullName>
    </submittedName>
</protein>
<evidence type="ECO:0000313" key="1">
    <source>
        <dbReference type="EMBL" id="MBC8520295.1"/>
    </source>
</evidence>
<sequence length="184" mass="20419">MKTIHTLFTTLFFYLIISLPSVADGLWVHHSVEEEFDTIKEYIEEGITNQGLVVAHSSDVGGMLQRTGKDLVTRVQDIAHTMISKAKGTVGVADNREPTVVAATFVRSEVIEFCSAKLSRKMTDADPANVIFCPYSIAIYTTTKNPELVHISYLQLSKIGSLKSRDILKEVEAMLEQIVNEATE</sequence>
<comment type="caution">
    <text evidence="1">The sequence shown here is derived from an EMBL/GenBank/DDBJ whole genome shotgun (WGS) entry which is preliminary data.</text>
</comment>
<evidence type="ECO:0000313" key="2">
    <source>
        <dbReference type="Proteomes" id="UP000654401"/>
    </source>
</evidence>